<organism evidence="1 2">
    <name type="scientific">Terrimicrobium sacchariphilum</name>
    <dbReference type="NCBI Taxonomy" id="690879"/>
    <lineage>
        <taxon>Bacteria</taxon>
        <taxon>Pseudomonadati</taxon>
        <taxon>Verrucomicrobiota</taxon>
        <taxon>Terrimicrobiia</taxon>
        <taxon>Terrimicrobiales</taxon>
        <taxon>Terrimicrobiaceae</taxon>
        <taxon>Terrimicrobium</taxon>
    </lineage>
</organism>
<name>A0A146GE22_TERSA</name>
<proteinExistence type="predicted"/>
<reference evidence="2" key="1">
    <citation type="journal article" date="2017" name="Genome Announc.">
        <title>Draft Genome Sequence of Terrimicrobium sacchariphilum NM-5T, a Facultative Anaerobic Soil Bacterium of the Class Spartobacteria.</title>
        <authorList>
            <person name="Qiu Y.L."/>
            <person name="Tourlousse D.M."/>
            <person name="Matsuura N."/>
            <person name="Ohashi A."/>
            <person name="Sekiguchi Y."/>
        </authorList>
    </citation>
    <scope>NUCLEOTIDE SEQUENCE [LARGE SCALE GENOMIC DNA]</scope>
    <source>
        <strain evidence="2">NM-5</strain>
    </source>
</reference>
<dbReference type="RefSeq" id="WP_153811548.1">
    <property type="nucleotide sequence ID" value="NZ_BDCO01000003.1"/>
</dbReference>
<evidence type="ECO:0000313" key="2">
    <source>
        <dbReference type="Proteomes" id="UP000076023"/>
    </source>
</evidence>
<evidence type="ECO:0000313" key="1">
    <source>
        <dbReference type="EMBL" id="GAT35383.1"/>
    </source>
</evidence>
<protein>
    <submittedName>
        <fullName evidence="1">AsmA-like C-terminal region</fullName>
    </submittedName>
</protein>
<dbReference type="InterPro" id="IPR052894">
    <property type="entry name" value="AsmA-related"/>
</dbReference>
<sequence>MSKFAKRFLIAPAVLVALAGLALLCTNIYLQSSTVQQRIRESVTRQIGTDVKIRTTSYTPWSGLVLRGIEVPDPTAPKMNILEAKALRIRFSFLPLLNKRFVIYDCSLYEPMLIVRQLASGDWMAPLPGKVKTVPPAEPTPGKPEAPRVVGAAFKAEVQRLRLVGGTVAFLDAKNRTVLMLESVDIDANVSDNIAAAGTFDVGTTDISGYLHPRKVGGPFTWDGEVLDLPQIQGTLAGGEIAGSYHLVALGDPRFDLNVSVKDARLKKLFAEAHAEPGKTDGNLIGQLHLTGDPRNSALTTGTGHFELVSAKLKPVDFLIKLGELLQIEELQLLQLKDAKMDITVREEKIWIDDLSMQSENLILKATGPVRFNGKMDLDASLLVNRKLQQQLRGVLGKNFVKTDDPEYQRLDFNVTGHIDSPKTDLLDKLIGINIGQDIGGMLKSLFRGQPQKKDKGDK</sequence>
<dbReference type="InParanoid" id="A0A146GE22"/>
<accession>A0A146GE22</accession>
<keyword evidence="2" id="KW-1185">Reference proteome</keyword>
<dbReference type="PANTHER" id="PTHR30441">
    <property type="entry name" value="DUF748 DOMAIN-CONTAINING PROTEIN"/>
    <property type="match status" value="1"/>
</dbReference>
<dbReference type="STRING" id="690879.TSACC_3448"/>
<gene>
    <name evidence="1" type="ORF">TSACC_3448</name>
</gene>
<dbReference type="EMBL" id="BDCO01000003">
    <property type="protein sequence ID" value="GAT35383.1"/>
    <property type="molecule type" value="Genomic_DNA"/>
</dbReference>
<dbReference type="OrthoDB" id="7234554at2"/>
<comment type="caution">
    <text evidence="1">The sequence shown here is derived from an EMBL/GenBank/DDBJ whole genome shotgun (WGS) entry which is preliminary data.</text>
</comment>
<dbReference type="AlphaFoldDB" id="A0A146GE22"/>
<dbReference type="GO" id="GO:0005886">
    <property type="term" value="C:plasma membrane"/>
    <property type="evidence" value="ECO:0007669"/>
    <property type="project" value="TreeGrafter"/>
</dbReference>
<dbReference type="Proteomes" id="UP000076023">
    <property type="component" value="Unassembled WGS sequence"/>
</dbReference>
<dbReference type="PANTHER" id="PTHR30441:SF4">
    <property type="entry name" value="PROTEIN ASMA"/>
    <property type="match status" value="1"/>
</dbReference>
<dbReference type="GO" id="GO:0090313">
    <property type="term" value="P:regulation of protein targeting to membrane"/>
    <property type="evidence" value="ECO:0007669"/>
    <property type="project" value="TreeGrafter"/>
</dbReference>